<name>A0A9Q1JN17_9CARY</name>
<evidence type="ECO:0000313" key="2">
    <source>
        <dbReference type="Proteomes" id="UP001153076"/>
    </source>
</evidence>
<accession>A0A9Q1JN17</accession>
<evidence type="ECO:0000313" key="1">
    <source>
        <dbReference type="EMBL" id="KAJ8427296.1"/>
    </source>
</evidence>
<dbReference type="EMBL" id="JAKOGI010001159">
    <property type="protein sequence ID" value="KAJ8427296.1"/>
    <property type="molecule type" value="Genomic_DNA"/>
</dbReference>
<proteinExistence type="predicted"/>
<comment type="caution">
    <text evidence="1">The sequence shown here is derived from an EMBL/GenBank/DDBJ whole genome shotgun (WGS) entry which is preliminary data.</text>
</comment>
<gene>
    <name evidence="1" type="ORF">Cgig2_002208</name>
</gene>
<keyword evidence="2" id="KW-1185">Reference proteome</keyword>
<dbReference type="OrthoDB" id="1752268at2759"/>
<reference evidence="1" key="1">
    <citation type="submission" date="2022-04" db="EMBL/GenBank/DDBJ databases">
        <title>Carnegiea gigantea Genome sequencing and assembly v2.</title>
        <authorList>
            <person name="Copetti D."/>
            <person name="Sanderson M.J."/>
            <person name="Burquez A."/>
            <person name="Wojciechowski M.F."/>
        </authorList>
    </citation>
    <scope>NUCLEOTIDE SEQUENCE</scope>
    <source>
        <strain evidence="1">SGP5-SGP5p</strain>
        <tissue evidence="1">Aerial part</tissue>
    </source>
</reference>
<sequence length="188" mass="19659">MQDEECSTEVVATIAGGYMEEITRSTNDPPLVRFGDKTKFKSLEVDFLVVDVPMTYNGDGDYTSGSPPSSCLSSSDVPASASKGLVASSLVASPSDKGGINSTSSGSWPSTAVYSRSSTKRRCRCGLAGSPAPWLPGLDRISRSLLQQTLKLILLGLPAASYSISSIGRRAPLAAGTLRQPSPSGQRP</sequence>
<dbReference type="AlphaFoldDB" id="A0A9Q1JN17"/>
<dbReference type="Proteomes" id="UP001153076">
    <property type="component" value="Unassembled WGS sequence"/>
</dbReference>
<organism evidence="1 2">
    <name type="scientific">Carnegiea gigantea</name>
    <dbReference type="NCBI Taxonomy" id="171969"/>
    <lineage>
        <taxon>Eukaryota</taxon>
        <taxon>Viridiplantae</taxon>
        <taxon>Streptophyta</taxon>
        <taxon>Embryophyta</taxon>
        <taxon>Tracheophyta</taxon>
        <taxon>Spermatophyta</taxon>
        <taxon>Magnoliopsida</taxon>
        <taxon>eudicotyledons</taxon>
        <taxon>Gunneridae</taxon>
        <taxon>Pentapetalae</taxon>
        <taxon>Caryophyllales</taxon>
        <taxon>Cactineae</taxon>
        <taxon>Cactaceae</taxon>
        <taxon>Cactoideae</taxon>
        <taxon>Echinocereeae</taxon>
        <taxon>Carnegiea</taxon>
    </lineage>
</organism>
<protein>
    <submittedName>
        <fullName evidence="1">Uncharacterized protein</fullName>
    </submittedName>
</protein>